<dbReference type="EMBL" id="JXYQ01000103">
    <property type="protein sequence ID" value="KJA08825.1"/>
    <property type="molecule type" value="Genomic_DNA"/>
</dbReference>
<dbReference type="PANTHER" id="PTHR11161">
    <property type="entry name" value="O-ACYLTRANSFERASE"/>
    <property type="match status" value="1"/>
</dbReference>
<dbReference type="PANTHER" id="PTHR11161:SF0">
    <property type="entry name" value="O-ACYLTRANSFERASE LIKE PROTEIN"/>
    <property type="match status" value="1"/>
</dbReference>
<feature type="transmembrane region" description="Helical" evidence="1">
    <location>
        <begin position="148"/>
        <end position="169"/>
    </location>
</feature>
<evidence type="ECO:0000256" key="1">
    <source>
        <dbReference type="SAM" id="Phobius"/>
    </source>
</evidence>
<feature type="transmembrane region" description="Helical" evidence="1">
    <location>
        <begin position="181"/>
        <end position="200"/>
    </location>
</feature>
<dbReference type="OrthoDB" id="8956208at2"/>
<dbReference type="AlphaFoldDB" id="A0A0D7K3F1"/>
<feature type="transmembrane region" description="Helical" evidence="1">
    <location>
        <begin position="93"/>
        <end position="115"/>
    </location>
</feature>
<dbReference type="RefSeq" id="WP_044403009.1">
    <property type="nucleotide sequence ID" value="NZ_JXYQ01000103.1"/>
</dbReference>
<dbReference type="PATRIC" id="fig|80878.5.peg.86"/>
<dbReference type="InterPro" id="IPR002656">
    <property type="entry name" value="Acyl_transf_3_dom"/>
</dbReference>
<keyword evidence="3" id="KW-0808">Transferase</keyword>
<reference evidence="3 4" key="1">
    <citation type="submission" date="2014-12" db="EMBL/GenBank/DDBJ databases">
        <title>Isolation of bacteria from lake water.</title>
        <authorList>
            <person name="Sheng K.-Y."/>
            <person name="Chin P.-S."/>
            <person name="Chan K.-G."/>
            <person name="Tan G.S."/>
        </authorList>
    </citation>
    <scope>NUCLEOTIDE SEQUENCE [LARGE SCALE GENOMIC DNA]</scope>
    <source>
        <strain evidence="3 4">KY4</strain>
    </source>
</reference>
<feature type="transmembrane region" description="Helical" evidence="1">
    <location>
        <begin position="318"/>
        <end position="338"/>
    </location>
</feature>
<keyword evidence="3" id="KW-0012">Acyltransferase</keyword>
<keyword evidence="4" id="KW-1185">Reference proteome</keyword>
<feature type="domain" description="Acyltransferase 3" evidence="2">
    <location>
        <begin position="11"/>
        <end position="332"/>
    </location>
</feature>
<accession>A0A0D7K3F1</accession>
<gene>
    <name evidence="3" type="ORF">RP29_19865</name>
</gene>
<feature type="transmembrane region" description="Helical" evidence="1">
    <location>
        <begin position="255"/>
        <end position="273"/>
    </location>
</feature>
<dbReference type="InterPro" id="IPR052728">
    <property type="entry name" value="O2_lipid_transport_reg"/>
</dbReference>
<feature type="transmembrane region" description="Helical" evidence="1">
    <location>
        <begin position="51"/>
        <end position="72"/>
    </location>
</feature>
<protein>
    <submittedName>
        <fullName evidence="3">Acyltransferase</fullName>
    </submittedName>
</protein>
<keyword evidence="1" id="KW-0812">Transmembrane</keyword>
<dbReference type="Proteomes" id="UP000032566">
    <property type="component" value="Unassembled WGS sequence"/>
</dbReference>
<keyword evidence="1" id="KW-0472">Membrane</keyword>
<proteinExistence type="predicted"/>
<dbReference type="GO" id="GO:0016747">
    <property type="term" value="F:acyltransferase activity, transferring groups other than amino-acyl groups"/>
    <property type="evidence" value="ECO:0007669"/>
    <property type="project" value="InterPro"/>
</dbReference>
<dbReference type="Pfam" id="PF01757">
    <property type="entry name" value="Acyl_transf_3"/>
    <property type="match status" value="1"/>
</dbReference>
<evidence type="ECO:0000259" key="2">
    <source>
        <dbReference type="Pfam" id="PF01757"/>
    </source>
</evidence>
<evidence type="ECO:0000313" key="3">
    <source>
        <dbReference type="EMBL" id="KJA08825.1"/>
    </source>
</evidence>
<feature type="transmembrane region" description="Helical" evidence="1">
    <location>
        <begin position="293"/>
        <end position="312"/>
    </location>
</feature>
<dbReference type="STRING" id="80878.RP29_19865"/>
<organism evidence="3 4">
    <name type="scientific">Acidovorax temperans</name>
    <dbReference type="NCBI Taxonomy" id="80878"/>
    <lineage>
        <taxon>Bacteria</taxon>
        <taxon>Pseudomonadati</taxon>
        <taxon>Pseudomonadota</taxon>
        <taxon>Betaproteobacteria</taxon>
        <taxon>Burkholderiales</taxon>
        <taxon>Comamonadaceae</taxon>
        <taxon>Acidovorax</taxon>
    </lineage>
</organism>
<feature type="transmembrane region" description="Helical" evidence="1">
    <location>
        <begin position="206"/>
        <end position="225"/>
    </location>
</feature>
<feature type="transmembrane region" description="Helical" evidence="1">
    <location>
        <begin position="232"/>
        <end position="249"/>
    </location>
</feature>
<name>A0A0D7K3F1_9BURK</name>
<evidence type="ECO:0000313" key="4">
    <source>
        <dbReference type="Proteomes" id="UP000032566"/>
    </source>
</evidence>
<comment type="caution">
    <text evidence="3">The sequence shown here is derived from an EMBL/GenBank/DDBJ whole genome shotgun (WGS) entry which is preliminary data.</text>
</comment>
<keyword evidence="1" id="KW-1133">Transmembrane helix</keyword>
<sequence length="372" mass="39966">MSQVSSRLPLLDTAKGLACAAIVAHHLAFYGPMSDIAQPLAPDLMAWLYDYARMAVQIFLVLGGYLAAASLAPEGVARFDSAGQQVGKRFVRLVVPYVVALLVTVLVSALVRPWFDHPSVPGDPDVAQLITHALLLHSVADHESLSAGVWYVAIDFQLFTLSVLAFAAVRALPQGLPRQRAAWVGQGAVVAGVAASLWGFNRDAQWDVWAVYFFGAYGLGMMAFWASRAPRAAGWVVAMAVLGAVALVLDFRGRIALALATALLLVWAMRTPAVRQWQGVAPLVRLGQMSYSVFLIHFAVCLLVNAVVSSLWPTSPGVNALGMVAAFALSLMAGQWLYRRVEQHTPSLPTLLRWQASLVAAGVLVQLGSNWA</sequence>